<feature type="domain" description="Enoyl reductase (ER)" evidence="10">
    <location>
        <begin position="25"/>
        <end position="357"/>
    </location>
</feature>
<comment type="similarity">
    <text evidence="2 9">Belongs to the zinc-containing alcohol dehydrogenase family.</text>
</comment>
<gene>
    <name evidence="11" type="ORF">GOTRE_053_00030</name>
</gene>
<evidence type="ECO:0000256" key="3">
    <source>
        <dbReference type="ARBA" id="ARBA00013190"/>
    </source>
</evidence>
<keyword evidence="12" id="KW-1185">Reference proteome</keyword>
<evidence type="ECO:0000256" key="8">
    <source>
        <dbReference type="ARBA" id="ARBA00049243"/>
    </source>
</evidence>
<comment type="catalytic activity">
    <reaction evidence="8">
        <text>a primary alcohol + NAD(+) = an aldehyde + NADH + H(+)</text>
        <dbReference type="Rhea" id="RHEA:10736"/>
        <dbReference type="ChEBI" id="CHEBI:15378"/>
        <dbReference type="ChEBI" id="CHEBI:15734"/>
        <dbReference type="ChEBI" id="CHEBI:17478"/>
        <dbReference type="ChEBI" id="CHEBI:57540"/>
        <dbReference type="ChEBI" id="CHEBI:57945"/>
        <dbReference type="EC" id="1.1.1.1"/>
    </reaction>
</comment>
<reference evidence="11 12" key="1">
    <citation type="submission" date="2012-02" db="EMBL/GenBank/DDBJ databases">
        <title>Whole genome shotgun sequence of Gordonia terrae NBRC 100016.</title>
        <authorList>
            <person name="Takarada H."/>
            <person name="Hosoyama A."/>
            <person name="Tsuchikane K."/>
            <person name="Katsumata H."/>
            <person name="Yamazaki S."/>
            <person name="Fujita N."/>
        </authorList>
    </citation>
    <scope>NUCLEOTIDE SEQUENCE [LARGE SCALE GENOMIC DNA]</scope>
    <source>
        <strain evidence="11 12">NBRC 100016</strain>
    </source>
</reference>
<evidence type="ECO:0000256" key="5">
    <source>
        <dbReference type="ARBA" id="ARBA00022833"/>
    </source>
</evidence>
<proteinExistence type="inferred from homology"/>
<evidence type="ECO:0000256" key="7">
    <source>
        <dbReference type="ARBA" id="ARBA00049164"/>
    </source>
</evidence>
<dbReference type="Gene3D" id="3.90.180.10">
    <property type="entry name" value="Medium-chain alcohol dehydrogenases, catalytic domain"/>
    <property type="match status" value="1"/>
</dbReference>
<dbReference type="SMART" id="SM00829">
    <property type="entry name" value="PKS_ER"/>
    <property type="match status" value="1"/>
</dbReference>
<dbReference type="EMBL" id="BAFD01000053">
    <property type="protein sequence ID" value="GAB43838.1"/>
    <property type="molecule type" value="Genomic_DNA"/>
</dbReference>
<accession>A0ABQ0HD87</accession>
<dbReference type="Proteomes" id="UP000004881">
    <property type="component" value="Unassembled WGS sequence"/>
</dbReference>
<sequence>MPTLGSPLPDGKGMTVKAVQMVAPGRLELRDVGVPEVGPRGVLVKVAGAGVCHSDLHVLHMEQLPMTGFTMGHEGAGWVQEVGAHVTGFEKDDPVLVTAGWSCGRCRACVEGRDNVCQVTGSRMQAPTIPGLGPDGAMAEYILVDAHHLVKLGSIDPATASPLADAGLTPMGAINSARSRLTPDSTAVVIGLGGLGNVALQILHATSGARVIGIDREQSKLDLAEKSGVDELVLAGPGAAQHILDETAGYGADAVFDFVGVQDTVDLATSIIAPGGALRFIGLGGGQFTFGADYSNRLPWQVNAQLVYGGTRTDQLEVLDLARRGKVTLDVQRYPLAEFERAFADLELGRVSGRAVLIP</sequence>
<keyword evidence="6" id="KW-0560">Oxidoreductase</keyword>
<protein>
    <recommendedName>
        <fullName evidence="3">alcohol dehydrogenase</fullName>
        <ecNumber evidence="3">1.1.1.1</ecNumber>
    </recommendedName>
</protein>
<dbReference type="CDD" id="cd05284">
    <property type="entry name" value="arabinose_DH_like"/>
    <property type="match status" value="1"/>
</dbReference>
<dbReference type="Pfam" id="PF08240">
    <property type="entry name" value="ADH_N"/>
    <property type="match status" value="1"/>
</dbReference>
<dbReference type="InterPro" id="IPR013154">
    <property type="entry name" value="ADH-like_N"/>
</dbReference>
<evidence type="ECO:0000256" key="2">
    <source>
        <dbReference type="ARBA" id="ARBA00008072"/>
    </source>
</evidence>
<evidence type="ECO:0000313" key="11">
    <source>
        <dbReference type="EMBL" id="GAB43838.1"/>
    </source>
</evidence>
<evidence type="ECO:0000256" key="9">
    <source>
        <dbReference type="RuleBase" id="RU361277"/>
    </source>
</evidence>
<evidence type="ECO:0000256" key="6">
    <source>
        <dbReference type="ARBA" id="ARBA00023002"/>
    </source>
</evidence>
<dbReference type="PANTHER" id="PTHR42940">
    <property type="entry name" value="ALCOHOL DEHYDROGENASE 1-RELATED"/>
    <property type="match status" value="1"/>
</dbReference>
<evidence type="ECO:0000256" key="4">
    <source>
        <dbReference type="ARBA" id="ARBA00022723"/>
    </source>
</evidence>
<dbReference type="InterPro" id="IPR002328">
    <property type="entry name" value="ADH_Zn_CS"/>
</dbReference>
<keyword evidence="4 9" id="KW-0479">Metal-binding</keyword>
<evidence type="ECO:0000313" key="12">
    <source>
        <dbReference type="Proteomes" id="UP000004881"/>
    </source>
</evidence>
<dbReference type="SUPFAM" id="SSF51735">
    <property type="entry name" value="NAD(P)-binding Rossmann-fold domains"/>
    <property type="match status" value="1"/>
</dbReference>
<comment type="caution">
    <text evidence="11">The sequence shown here is derived from an EMBL/GenBank/DDBJ whole genome shotgun (WGS) entry which is preliminary data.</text>
</comment>
<dbReference type="InterPro" id="IPR020843">
    <property type="entry name" value="ER"/>
</dbReference>
<organism evidence="11 12">
    <name type="scientific">Gordonia terrae NBRC 100016</name>
    <dbReference type="NCBI Taxonomy" id="1089454"/>
    <lineage>
        <taxon>Bacteria</taxon>
        <taxon>Bacillati</taxon>
        <taxon>Actinomycetota</taxon>
        <taxon>Actinomycetes</taxon>
        <taxon>Mycobacteriales</taxon>
        <taxon>Gordoniaceae</taxon>
        <taxon>Gordonia</taxon>
    </lineage>
</organism>
<comment type="cofactor">
    <cofactor evidence="1 9">
        <name>Zn(2+)</name>
        <dbReference type="ChEBI" id="CHEBI:29105"/>
    </cofactor>
</comment>
<evidence type="ECO:0000259" key="10">
    <source>
        <dbReference type="SMART" id="SM00829"/>
    </source>
</evidence>
<evidence type="ECO:0000256" key="1">
    <source>
        <dbReference type="ARBA" id="ARBA00001947"/>
    </source>
</evidence>
<dbReference type="InterPro" id="IPR013149">
    <property type="entry name" value="ADH-like_C"/>
</dbReference>
<dbReference type="InterPro" id="IPR036291">
    <property type="entry name" value="NAD(P)-bd_dom_sf"/>
</dbReference>
<dbReference type="PROSITE" id="PS00059">
    <property type="entry name" value="ADH_ZINC"/>
    <property type="match status" value="1"/>
</dbReference>
<name>A0ABQ0HD87_9ACTN</name>
<dbReference type="Pfam" id="PF00107">
    <property type="entry name" value="ADH_zinc_N"/>
    <property type="match status" value="1"/>
</dbReference>
<comment type="catalytic activity">
    <reaction evidence="7">
        <text>a secondary alcohol + NAD(+) = a ketone + NADH + H(+)</text>
        <dbReference type="Rhea" id="RHEA:10740"/>
        <dbReference type="ChEBI" id="CHEBI:15378"/>
        <dbReference type="ChEBI" id="CHEBI:17087"/>
        <dbReference type="ChEBI" id="CHEBI:35681"/>
        <dbReference type="ChEBI" id="CHEBI:57540"/>
        <dbReference type="ChEBI" id="CHEBI:57945"/>
        <dbReference type="EC" id="1.1.1.1"/>
    </reaction>
</comment>
<dbReference type="SUPFAM" id="SSF50129">
    <property type="entry name" value="GroES-like"/>
    <property type="match status" value="1"/>
</dbReference>
<dbReference type="Gene3D" id="3.40.50.720">
    <property type="entry name" value="NAD(P)-binding Rossmann-like Domain"/>
    <property type="match status" value="1"/>
</dbReference>
<dbReference type="EC" id="1.1.1.1" evidence="3"/>
<dbReference type="InterPro" id="IPR011032">
    <property type="entry name" value="GroES-like_sf"/>
</dbReference>
<dbReference type="PANTHER" id="PTHR42940:SF8">
    <property type="entry name" value="VACUOLAR PROTEIN SORTING-ASSOCIATED PROTEIN 11"/>
    <property type="match status" value="1"/>
</dbReference>
<keyword evidence="5 9" id="KW-0862">Zinc</keyword>